<dbReference type="Pfam" id="PF04956">
    <property type="entry name" value="TrbC"/>
    <property type="match status" value="1"/>
</dbReference>
<dbReference type="Proteomes" id="UP001210204">
    <property type="component" value="Unassembled WGS sequence"/>
</dbReference>
<dbReference type="EMBL" id="JAQMJT010000013">
    <property type="protein sequence ID" value="MDB8614621.1"/>
    <property type="molecule type" value="Genomic_DNA"/>
</dbReference>
<feature type="signal peptide" evidence="2">
    <location>
        <begin position="1"/>
        <end position="37"/>
    </location>
</feature>
<feature type="transmembrane region" description="Helical" evidence="1">
    <location>
        <begin position="89"/>
        <end position="109"/>
    </location>
</feature>
<keyword evidence="1" id="KW-1133">Transmembrane helix</keyword>
<gene>
    <name evidence="3" type="ORF">PNU26_09460</name>
</gene>
<evidence type="ECO:0000256" key="1">
    <source>
        <dbReference type="SAM" id="Phobius"/>
    </source>
</evidence>
<accession>A0AAW6D753</accession>
<feature type="transmembrane region" description="Helical" evidence="1">
    <location>
        <begin position="53"/>
        <end position="77"/>
    </location>
</feature>
<evidence type="ECO:0000313" key="4">
    <source>
        <dbReference type="Proteomes" id="UP001210204"/>
    </source>
</evidence>
<proteinExistence type="predicted"/>
<comment type="caution">
    <text evidence="3">The sequence shown here is derived from an EMBL/GenBank/DDBJ whole genome shotgun (WGS) entry which is preliminary data.</text>
</comment>
<evidence type="ECO:0000313" key="3">
    <source>
        <dbReference type="EMBL" id="MDB8614621.1"/>
    </source>
</evidence>
<name>A0AAW6D753_STRSL</name>
<protein>
    <submittedName>
        <fullName evidence="3">TrbC/VirB2 family protein</fullName>
    </submittedName>
</protein>
<keyword evidence="2" id="KW-0732">Signal</keyword>
<dbReference type="InterPro" id="IPR007039">
    <property type="entry name" value="TrbC/VirB2"/>
</dbReference>
<reference evidence="3" key="1">
    <citation type="submission" date="2023-01" db="EMBL/GenBank/DDBJ databases">
        <title>Human gut microbiome strain richness.</title>
        <authorList>
            <person name="Chen-Liaw A."/>
        </authorList>
    </citation>
    <scope>NUCLEOTIDE SEQUENCE</scope>
    <source>
        <strain evidence="3">1001095st1_G4_1001095IJ_161003</strain>
    </source>
</reference>
<dbReference type="RefSeq" id="WP_195918191.1">
    <property type="nucleotide sequence ID" value="NZ_JADOZZ010000014.1"/>
</dbReference>
<sequence length="115" mass="12191">MSQMKVKNCIAKVKAKKEAFILGLGMFLLNLPVTAYADDPFAKTQNVADQTTTKIQGISLALFTVASVACGLCYGLGGQETKQKMKKHAVSIIVAVIVVTAAPAFLVWLKGFIGG</sequence>
<dbReference type="AlphaFoldDB" id="A0AAW6D753"/>
<keyword evidence="1" id="KW-0812">Transmembrane</keyword>
<evidence type="ECO:0000256" key="2">
    <source>
        <dbReference type="SAM" id="SignalP"/>
    </source>
</evidence>
<keyword evidence="1" id="KW-0472">Membrane</keyword>
<organism evidence="3 4">
    <name type="scientific">Streptococcus salivarius</name>
    <dbReference type="NCBI Taxonomy" id="1304"/>
    <lineage>
        <taxon>Bacteria</taxon>
        <taxon>Bacillati</taxon>
        <taxon>Bacillota</taxon>
        <taxon>Bacilli</taxon>
        <taxon>Lactobacillales</taxon>
        <taxon>Streptococcaceae</taxon>
        <taxon>Streptococcus</taxon>
    </lineage>
</organism>
<feature type="chain" id="PRO_5043778605" evidence="2">
    <location>
        <begin position="38"/>
        <end position="115"/>
    </location>
</feature>